<dbReference type="GO" id="GO:0008157">
    <property type="term" value="F:protein phosphatase 1 binding"/>
    <property type="evidence" value="ECO:0007669"/>
    <property type="project" value="TreeGrafter"/>
</dbReference>
<dbReference type="InterPro" id="IPR050782">
    <property type="entry name" value="PP1_regulatory_subunit_3"/>
</dbReference>
<dbReference type="Proteomes" id="UP001208570">
    <property type="component" value="Unassembled WGS sequence"/>
</dbReference>
<dbReference type="GO" id="GO:0005979">
    <property type="term" value="P:regulation of glycogen biosynthetic process"/>
    <property type="evidence" value="ECO:0007669"/>
    <property type="project" value="TreeGrafter"/>
</dbReference>
<keyword evidence="4" id="KW-1185">Reference proteome</keyword>
<feature type="region of interest" description="Disordered" evidence="1">
    <location>
        <begin position="70"/>
        <end position="107"/>
    </location>
</feature>
<organism evidence="3 4">
    <name type="scientific">Paralvinella palmiformis</name>
    <dbReference type="NCBI Taxonomy" id="53620"/>
    <lineage>
        <taxon>Eukaryota</taxon>
        <taxon>Metazoa</taxon>
        <taxon>Spiralia</taxon>
        <taxon>Lophotrochozoa</taxon>
        <taxon>Annelida</taxon>
        <taxon>Polychaeta</taxon>
        <taxon>Sedentaria</taxon>
        <taxon>Canalipalpata</taxon>
        <taxon>Terebellida</taxon>
        <taxon>Terebelliformia</taxon>
        <taxon>Alvinellidae</taxon>
        <taxon>Paralvinella</taxon>
    </lineage>
</organism>
<feature type="compositionally biased region" description="Basic and acidic residues" evidence="1">
    <location>
        <begin position="70"/>
        <end position="83"/>
    </location>
</feature>
<evidence type="ECO:0000259" key="2">
    <source>
        <dbReference type="PROSITE" id="PS51159"/>
    </source>
</evidence>
<dbReference type="PANTHER" id="PTHR12307:SF36">
    <property type="entry name" value="GLYCOGEN-BINDING SUBUNIT 76A"/>
    <property type="match status" value="1"/>
</dbReference>
<dbReference type="InterPro" id="IPR005036">
    <property type="entry name" value="CBM21_dom"/>
</dbReference>
<evidence type="ECO:0000313" key="3">
    <source>
        <dbReference type="EMBL" id="KAK2142808.1"/>
    </source>
</evidence>
<dbReference type="EMBL" id="JAODUP010000912">
    <property type="protein sequence ID" value="KAK2142808.1"/>
    <property type="molecule type" value="Genomic_DNA"/>
</dbReference>
<accession>A0AAD9MSS1</accession>
<name>A0AAD9MSS1_9ANNE</name>
<dbReference type="PANTHER" id="PTHR12307">
    <property type="entry name" value="PROTEIN PHOSPHATASE 1 REGULATORY SUBUNIT"/>
    <property type="match status" value="1"/>
</dbReference>
<dbReference type="GO" id="GO:2001069">
    <property type="term" value="F:glycogen binding"/>
    <property type="evidence" value="ECO:0007669"/>
    <property type="project" value="TreeGrafter"/>
</dbReference>
<proteinExistence type="predicted"/>
<evidence type="ECO:0000256" key="1">
    <source>
        <dbReference type="SAM" id="MobiDB-lite"/>
    </source>
</evidence>
<sequence>MPVDYHSYLLSASPPGFDLHCGLRDPFTRHLEREKSPTIITASAVGAVSSFLHPWAGQNGFMPGMIYESPRSRRRDESFRETSSETSLRTQGKSEKSSLRGLTRSKSGKRVSFADDLGEPLVEVRVMTERPDSPPLLHPELLSSLKNDQVSARLTDLLPLKLNFSQPASDYVTFRNKLESSNVALENVILKDYTLVGTIKVKNIAFEKKVAIRYTTNGWKSFRDVNATYVPTSNKGSLPYDTFSFELEVSPKQDTASKLEFAVLYSVHDNEYWDNNSGQNYEVLSSDWPENDGENHNTTDRVVFSLNHSDSWTEFCGWNNMSTTVPYY</sequence>
<dbReference type="AlphaFoldDB" id="A0AAD9MSS1"/>
<dbReference type="Pfam" id="PF03370">
    <property type="entry name" value="CBM_21"/>
    <property type="match status" value="1"/>
</dbReference>
<dbReference type="Gene3D" id="2.60.40.2440">
    <property type="entry name" value="Carbohydrate binding type-21 domain"/>
    <property type="match status" value="1"/>
</dbReference>
<dbReference type="GO" id="GO:0000164">
    <property type="term" value="C:protein phosphatase type 1 complex"/>
    <property type="evidence" value="ECO:0007669"/>
    <property type="project" value="TreeGrafter"/>
</dbReference>
<evidence type="ECO:0000313" key="4">
    <source>
        <dbReference type="Proteomes" id="UP001208570"/>
    </source>
</evidence>
<dbReference type="PROSITE" id="PS51159">
    <property type="entry name" value="CBM21"/>
    <property type="match status" value="1"/>
</dbReference>
<gene>
    <name evidence="3" type="ORF">LSH36_912g01030</name>
</gene>
<dbReference type="InterPro" id="IPR038175">
    <property type="entry name" value="CBM21_dom_sf"/>
</dbReference>
<reference evidence="3" key="1">
    <citation type="journal article" date="2023" name="Mol. Biol. Evol.">
        <title>Third-Generation Sequencing Reveals the Adaptive Role of the Epigenome in Three Deep-Sea Polychaetes.</title>
        <authorList>
            <person name="Perez M."/>
            <person name="Aroh O."/>
            <person name="Sun Y."/>
            <person name="Lan Y."/>
            <person name="Juniper S.K."/>
            <person name="Young C.R."/>
            <person name="Angers B."/>
            <person name="Qian P.Y."/>
        </authorList>
    </citation>
    <scope>NUCLEOTIDE SEQUENCE</scope>
    <source>
        <strain evidence="3">P08H-3</strain>
    </source>
</reference>
<feature type="domain" description="CBM21" evidence="2">
    <location>
        <begin position="175"/>
        <end position="284"/>
    </location>
</feature>
<protein>
    <recommendedName>
        <fullName evidence="2">CBM21 domain-containing protein</fullName>
    </recommendedName>
</protein>
<comment type="caution">
    <text evidence="3">The sequence shown here is derived from an EMBL/GenBank/DDBJ whole genome shotgun (WGS) entry which is preliminary data.</text>
</comment>